<keyword evidence="3" id="KW-1185">Reference proteome</keyword>
<evidence type="ECO:0000313" key="3">
    <source>
        <dbReference type="Proteomes" id="UP000481872"/>
    </source>
</evidence>
<feature type="signal peptide" evidence="1">
    <location>
        <begin position="1"/>
        <end position="18"/>
    </location>
</feature>
<sequence length="54" mass="6295">MKNLVLKFLILSFLTSFGSISFVNNDLYEETLIKFNGKSTEVFTTTNEFDYNEM</sequence>
<organism evidence="2 3">
    <name type="scientific">Clostridium senegalense</name>
    <dbReference type="NCBI Taxonomy" id="1465809"/>
    <lineage>
        <taxon>Bacteria</taxon>
        <taxon>Bacillati</taxon>
        <taxon>Bacillota</taxon>
        <taxon>Clostridia</taxon>
        <taxon>Eubacteriales</taxon>
        <taxon>Clostridiaceae</taxon>
        <taxon>Clostridium</taxon>
    </lineage>
</organism>
<proteinExistence type="predicted"/>
<reference evidence="2 3" key="1">
    <citation type="submission" date="2020-02" db="EMBL/GenBank/DDBJ databases">
        <title>Genome assembly of a novel Clostridium senegalense strain.</title>
        <authorList>
            <person name="Gupta T.B."/>
            <person name="Jauregui R."/>
            <person name="Maclean P."/>
            <person name="Nawarathana A."/>
            <person name="Brightwell G."/>
        </authorList>
    </citation>
    <scope>NUCLEOTIDE SEQUENCE [LARGE SCALE GENOMIC DNA]</scope>
    <source>
        <strain evidence="2 3">AGRFS4</strain>
    </source>
</reference>
<evidence type="ECO:0000256" key="1">
    <source>
        <dbReference type="SAM" id="SignalP"/>
    </source>
</evidence>
<keyword evidence="1" id="KW-0732">Signal</keyword>
<accession>A0A6M0H4Y1</accession>
<evidence type="ECO:0000313" key="2">
    <source>
        <dbReference type="EMBL" id="NEU05755.1"/>
    </source>
</evidence>
<protein>
    <submittedName>
        <fullName evidence="2">Uncharacterized protein</fullName>
    </submittedName>
</protein>
<feature type="chain" id="PRO_5039126062" evidence="1">
    <location>
        <begin position="19"/>
        <end position="54"/>
    </location>
</feature>
<gene>
    <name evidence="2" type="ORF">G3M99_13030</name>
</gene>
<dbReference type="EMBL" id="JAAGPU010000025">
    <property type="protein sequence ID" value="NEU05755.1"/>
    <property type="molecule type" value="Genomic_DNA"/>
</dbReference>
<name>A0A6M0H4Y1_9CLOT</name>
<dbReference type="RefSeq" id="WP_157450868.1">
    <property type="nucleotide sequence ID" value="NZ_JAAGPU010000025.1"/>
</dbReference>
<comment type="caution">
    <text evidence="2">The sequence shown here is derived from an EMBL/GenBank/DDBJ whole genome shotgun (WGS) entry which is preliminary data.</text>
</comment>
<dbReference type="Proteomes" id="UP000481872">
    <property type="component" value="Unassembled WGS sequence"/>
</dbReference>
<dbReference type="AlphaFoldDB" id="A0A6M0H4Y1"/>